<accession>A0A8A0RM70</accession>
<feature type="transmembrane region" description="Helical" evidence="1">
    <location>
        <begin position="6"/>
        <end position="27"/>
    </location>
</feature>
<dbReference type="AlphaFoldDB" id="A0A8A0RM70"/>
<protein>
    <recommendedName>
        <fullName evidence="4">DUF2619 domain-containing protein</fullName>
    </recommendedName>
</protein>
<organism evidence="2 3">
    <name type="scientific">Koleobacter methoxysyntrophicus</name>
    <dbReference type="NCBI Taxonomy" id="2751313"/>
    <lineage>
        <taxon>Bacteria</taxon>
        <taxon>Bacillati</taxon>
        <taxon>Bacillota</taxon>
        <taxon>Clostridia</taxon>
        <taxon>Koleobacterales</taxon>
        <taxon>Koleobacteraceae</taxon>
        <taxon>Koleobacter</taxon>
    </lineage>
</organism>
<evidence type="ECO:0000313" key="3">
    <source>
        <dbReference type="Proteomes" id="UP000662904"/>
    </source>
</evidence>
<dbReference type="EMBL" id="CP059066">
    <property type="protein sequence ID" value="QSQ08557.1"/>
    <property type="molecule type" value="Genomic_DNA"/>
</dbReference>
<evidence type="ECO:0000313" key="2">
    <source>
        <dbReference type="EMBL" id="QSQ08557.1"/>
    </source>
</evidence>
<proteinExistence type="predicted"/>
<feature type="transmembrane region" description="Helical" evidence="1">
    <location>
        <begin position="39"/>
        <end position="61"/>
    </location>
</feature>
<dbReference type="KEGG" id="kme:H0A61_00884"/>
<gene>
    <name evidence="2" type="ORF">H0A61_00884</name>
</gene>
<sequence>MNRTVLTMAIVRIIFGLMSLSGAFLMLKFNQVEKALRINGILGSIGPFVFIFVSGLGIASLAGKLPLEKLVMITIGMVLILFGTR</sequence>
<dbReference type="Pfam" id="PF10942">
    <property type="entry name" value="DUF2619"/>
    <property type="match status" value="1"/>
</dbReference>
<keyword evidence="3" id="KW-1185">Reference proteome</keyword>
<keyword evidence="1" id="KW-0812">Transmembrane</keyword>
<dbReference type="InterPro" id="IPR020390">
    <property type="entry name" value="Uncharacterised_YqhV"/>
</dbReference>
<evidence type="ECO:0008006" key="4">
    <source>
        <dbReference type="Google" id="ProtNLM"/>
    </source>
</evidence>
<name>A0A8A0RM70_9FIRM</name>
<dbReference type="RefSeq" id="WP_206708767.1">
    <property type="nucleotide sequence ID" value="NZ_CP059066.1"/>
</dbReference>
<evidence type="ECO:0000256" key="1">
    <source>
        <dbReference type="SAM" id="Phobius"/>
    </source>
</evidence>
<reference evidence="2" key="1">
    <citation type="submission" date="2020-07" db="EMBL/GenBank/DDBJ databases">
        <title>Koleobacter methoxysyntrophicus gen. nov., sp. nov., a novel anaerobic bacterium isolated from deep subsurface oil field and proposal of Koleobacterales ord. nov. in the phylum Firmicutes.</title>
        <authorList>
            <person name="Sakamoto S."/>
            <person name="Tamaki H."/>
        </authorList>
    </citation>
    <scope>NUCLEOTIDE SEQUENCE</scope>
    <source>
        <strain evidence="2">NRmbB1</strain>
    </source>
</reference>
<keyword evidence="1" id="KW-0472">Membrane</keyword>
<dbReference type="Proteomes" id="UP000662904">
    <property type="component" value="Chromosome"/>
</dbReference>
<keyword evidence="1" id="KW-1133">Transmembrane helix</keyword>